<dbReference type="EMBL" id="VTPC01090413">
    <property type="protein sequence ID" value="KAF2883446.1"/>
    <property type="molecule type" value="Genomic_DNA"/>
</dbReference>
<comment type="caution">
    <text evidence="2">The sequence shown here is derived from an EMBL/GenBank/DDBJ whole genome shotgun (WGS) entry which is preliminary data.</text>
</comment>
<organism evidence="2 3">
    <name type="scientific">Ignelater luminosus</name>
    <name type="common">Cucubano</name>
    <name type="synonym">Pyrophorus luminosus</name>
    <dbReference type="NCBI Taxonomy" id="2038154"/>
    <lineage>
        <taxon>Eukaryota</taxon>
        <taxon>Metazoa</taxon>
        <taxon>Ecdysozoa</taxon>
        <taxon>Arthropoda</taxon>
        <taxon>Hexapoda</taxon>
        <taxon>Insecta</taxon>
        <taxon>Pterygota</taxon>
        <taxon>Neoptera</taxon>
        <taxon>Endopterygota</taxon>
        <taxon>Coleoptera</taxon>
        <taxon>Polyphaga</taxon>
        <taxon>Elateriformia</taxon>
        <taxon>Elateroidea</taxon>
        <taxon>Elateridae</taxon>
        <taxon>Agrypninae</taxon>
        <taxon>Pyrophorini</taxon>
        <taxon>Ignelater</taxon>
    </lineage>
</organism>
<gene>
    <name evidence="2" type="ORF">ILUMI_22731</name>
</gene>
<accession>A0A8K0CDA6</accession>
<feature type="region of interest" description="Disordered" evidence="1">
    <location>
        <begin position="100"/>
        <end position="122"/>
    </location>
</feature>
<evidence type="ECO:0000313" key="2">
    <source>
        <dbReference type="EMBL" id="KAF2883446.1"/>
    </source>
</evidence>
<sequence length="301" mass="33696">MDIIKRHKGQKRDTTHSEETAFLKISRVMTFLNTKINRLGPRGAFSLYYDTQFFGQRLTELKGIVSTLRHVSKGARSSVAEALAQTLEAIVKRVSVWKSNRSAAAPHARNPKPTYTRTSNKTQLTKKVEAKLVDNGDIHGALRLLTSEDTTAPHNKETILALAKKHPPHPTPTTFSSPPTEPIKVPEAEEKELKAIIATFRSCSSKKKAGGFRQIAVGITFRRMTAKVVFQRIKKPITNELIPHQLRVGIPRKAEIDAHSAWTYINAKHKSPKVVLKLSFQNAFNEVRRDIMLSAVSIPIN</sequence>
<keyword evidence="3" id="KW-1185">Reference proteome</keyword>
<protein>
    <recommendedName>
        <fullName evidence="4">Reverse transcriptase domain-containing protein</fullName>
    </recommendedName>
</protein>
<dbReference type="OrthoDB" id="7485566at2759"/>
<evidence type="ECO:0000256" key="1">
    <source>
        <dbReference type="SAM" id="MobiDB-lite"/>
    </source>
</evidence>
<proteinExistence type="predicted"/>
<evidence type="ECO:0000313" key="3">
    <source>
        <dbReference type="Proteomes" id="UP000801492"/>
    </source>
</evidence>
<dbReference type="Proteomes" id="UP000801492">
    <property type="component" value="Unassembled WGS sequence"/>
</dbReference>
<name>A0A8K0CDA6_IGNLU</name>
<feature type="region of interest" description="Disordered" evidence="1">
    <location>
        <begin position="164"/>
        <end position="183"/>
    </location>
</feature>
<dbReference type="AlphaFoldDB" id="A0A8K0CDA6"/>
<evidence type="ECO:0008006" key="4">
    <source>
        <dbReference type="Google" id="ProtNLM"/>
    </source>
</evidence>
<reference evidence="2" key="1">
    <citation type="submission" date="2019-08" db="EMBL/GenBank/DDBJ databases">
        <title>The genome of the North American firefly Photinus pyralis.</title>
        <authorList>
            <consortium name="Photinus pyralis genome working group"/>
            <person name="Fallon T.R."/>
            <person name="Sander Lower S.E."/>
            <person name="Weng J.-K."/>
        </authorList>
    </citation>
    <scope>NUCLEOTIDE SEQUENCE</scope>
    <source>
        <strain evidence="2">TRF0915ILg1</strain>
        <tissue evidence="2">Whole body</tissue>
    </source>
</reference>
<feature type="compositionally biased region" description="Polar residues" evidence="1">
    <location>
        <begin position="113"/>
        <end position="122"/>
    </location>
</feature>